<dbReference type="AlphaFoldDB" id="A0A7I7U1S8"/>
<reference evidence="1 2" key="1">
    <citation type="journal article" date="2019" name="Emerg. Microbes Infect.">
        <title>Comprehensive subspecies identification of 175 nontuberculous mycobacteria species based on 7547 genomic profiles.</title>
        <authorList>
            <person name="Matsumoto Y."/>
            <person name="Kinjo T."/>
            <person name="Motooka D."/>
            <person name="Nabeya D."/>
            <person name="Jung N."/>
            <person name="Uechi K."/>
            <person name="Horii T."/>
            <person name="Iida T."/>
            <person name="Fujita J."/>
            <person name="Nakamura S."/>
        </authorList>
    </citation>
    <scope>NUCLEOTIDE SEQUENCE [LARGE SCALE GENOMIC DNA]</scope>
    <source>
        <strain evidence="1 2">JCM 6367</strain>
    </source>
</reference>
<evidence type="ECO:0000313" key="2">
    <source>
        <dbReference type="Proteomes" id="UP000466554"/>
    </source>
</evidence>
<proteinExistence type="predicted"/>
<name>A0A7I7U1S8_MYCPF</name>
<sequence>MEYEKFNEPYEILRGVEDGRLVEIAIRAVGEGAELTYDEIREATRQILDYYRRENLRTRGPVIRDVPQSVRAMVAAYNEGHGRVTDDYLARLAIAYEELLPRGRSVSLALASALDAKLPTVKGHIMRARREGFLTEALEGREGGEATAKSRKLVSKTED</sequence>
<dbReference type="RefSeq" id="WP_163765777.1">
    <property type="nucleotide sequence ID" value="NZ_AP022598.1"/>
</dbReference>
<organism evidence="1 2">
    <name type="scientific">Mycolicibacterium parafortuitum</name>
    <name type="common">Mycobacterium parafortuitum</name>
    <dbReference type="NCBI Taxonomy" id="39692"/>
    <lineage>
        <taxon>Bacteria</taxon>
        <taxon>Bacillati</taxon>
        <taxon>Actinomycetota</taxon>
        <taxon>Actinomycetes</taxon>
        <taxon>Mycobacteriales</taxon>
        <taxon>Mycobacteriaceae</taxon>
        <taxon>Mycolicibacterium</taxon>
    </lineage>
</organism>
<accession>A0A7I7U1S8</accession>
<dbReference type="Proteomes" id="UP000466554">
    <property type="component" value="Chromosome"/>
</dbReference>
<evidence type="ECO:0000313" key="1">
    <source>
        <dbReference type="EMBL" id="BBY74336.1"/>
    </source>
</evidence>
<protein>
    <submittedName>
        <fullName evidence="1">Uncharacterized protein</fullName>
    </submittedName>
</protein>
<dbReference type="EMBL" id="AP022598">
    <property type="protein sequence ID" value="BBY74336.1"/>
    <property type="molecule type" value="Genomic_DNA"/>
</dbReference>
<gene>
    <name evidence="1" type="ORF">MPRF_12350</name>
</gene>